<dbReference type="SUPFAM" id="SSF158745">
    <property type="entry name" value="LanC-like"/>
    <property type="match status" value="1"/>
</dbReference>
<organism evidence="1 2">
    <name type="scientific">Pseudonocardia aurantiaca</name>
    <dbReference type="NCBI Taxonomy" id="75290"/>
    <lineage>
        <taxon>Bacteria</taxon>
        <taxon>Bacillati</taxon>
        <taxon>Actinomycetota</taxon>
        <taxon>Actinomycetes</taxon>
        <taxon>Pseudonocardiales</taxon>
        <taxon>Pseudonocardiaceae</taxon>
        <taxon>Pseudonocardia</taxon>
    </lineage>
</organism>
<keyword evidence="2" id="KW-1185">Reference proteome</keyword>
<evidence type="ECO:0000313" key="2">
    <source>
        <dbReference type="Proteomes" id="UP001597145"/>
    </source>
</evidence>
<dbReference type="InterPro" id="IPR007822">
    <property type="entry name" value="LANC-like"/>
</dbReference>
<proteinExistence type="predicted"/>
<dbReference type="Gene3D" id="1.50.10.20">
    <property type="match status" value="1"/>
</dbReference>
<evidence type="ECO:0000313" key="1">
    <source>
        <dbReference type="EMBL" id="MFD1534092.1"/>
    </source>
</evidence>
<protein>
    <submittedName>
        <fullName evidence="1">Lanthionine synthetase LanC family protein</fullName>
    </submittedName>
</protein>
<dbReference type="Proteomes" id="UP001597145">
    <property type="component" value="Unassembled WGS sequence"/>
</dbReference>
<dbReference type="Pfam" id="PF05147">
    <property type="entry name" value="LANC_like"/>
    <property type="match status" value="1"/>
</dbReference>
<comment type="caution">
    <text evidence="1">The sequence shown here is derived from an EMBL/GenBank/DDBJ whole genome shotgun (WGS) entry which is preliminary data.</text>
</comment>
<dbReference type="EMBL" id="JBHUCP010000028">
    <property type="protein sequence ID" value="MFD1534092.1"/>
    <property type="molecule type" value="Genomic_DNA"/>
</dbReference>
<dbReference type="RefSeq" id="WP_343974082.1">
    <property type="nucleotide sequence ID" value="NZ_BAAAJG010000005.1"/>
</dbReference>
<gene>
    <name evidence="1" type="ORF">ACFSCY_32210</name>
</gene>
<accession>A0ABW4FU86</accession>
<name>A0ABW4FU86_9PSEU</name>
<sequence>MARALHLAGRALGDPEMSAVAVAALRGVFRRPWPHANLTGPTLCHGEAGLLQAVLRVTETDRDPVLLAAAGVLAGRILTGFDHQAPFGFRHGHRTRPGGLVGVDEPGLLQGAAGVALALATFARHPGTAGTSTWDSMLLLN</sequence>
<reference evidence="2" key="1">
    <citation type="journal article" date="2019" name="Int. J. Syst. Evol. Microbiol.">
        <title>The Global Catalogue of Microorganisms (GCM) 10K type strain sequencing project: providing services to taxonomists for standard genome sequencing and annotation.</title>
        <authorList>
            <consortium name="The Broad Institute Genomics Platform"/>
            <consortium name="The Broad Institute Genome Sequencing Center for Infectious Disease"/>
            <person name="Wu L."/>
            <person name="Ma J."/>
        </authorList>
    </citation>
    <scope>NUCLEOTIDE SEQUENCE [LARGE SCALE GENOMIC DNA]</scope>
    <source>
        <strain evidence="2">JCM 12165</strain>
    </source>
</reference>